<dbReference type="Pfam" id="PF00995">
    <property type="entry name" value="Sec1"/>
    <property type="match status" value="1"/>
</dbReference>
<dbReference type="AlphaFoldDB" id="A0A9Q1QCU1"/>
<dbReference type="PANTHER" id="PTHR11679">
    <property type="entry name" value="VESICLE PROTEIN SORTING-ASSOCIATED"/>
    <property type="match status" value="1"/>
</dbReference>
<name>A0A9Q1QCU1_9CARY</name>
<comment type="caution">
    <text evidence="2">The sequence shown here is derived from an EMBL/GenBank/DDBJ whole genome shotgun (WGS) entry which is preliminary data.</text>
</comment>
<dbReference type="Gene3D" id="3.40.50.2060">
    <property type="match status" value="1"/>
</dbReference>
<evidence type="ECO:0000313" key="3">
    <source>
        <dbReference type="Proteomes" id="UP001153076"/>
    </source>
</evidence>
<evidence type="ECO:0000313" key="2">
    <source>
        <dbReference type="EMBL" id="KAJ8437518.1"/>
    </source>
</evidence>
<sequence length="199" mass="22467">MKYINGKLVVGNYNISNHDFTANESKPELSCFDCEPIAHKSTTGLLHEMLGMAKQWNSQSTWKVLIMDRFTVKIMSYTCKMADIIEAGVSSSAHLYDECDAEVIKGVVEDIYKRRQPLPNMDAIYFLQPTKENVIMFMSDMAGKSPLYKKAFVFFSSPISGELLDYIKKDATVLPRLGVLSEMNLEYFAIDSQGEDSEA</sequence>
<dbReference type="GO" id="GO:0016192">
    <property type="term" value="P:vesicle-mediated transport"/>
    <property type="evidence" value="ECO:0007669"/>
    <property type="project" value="InterPro"/>
</dbReference>
<gene>
    <name evidence="2" type="ORF">Cgig2_027593</name>
</gene>
<accession>A0A9Q1QCU1</accession>
<reference evidence="2" key="1">
    <citation type="submission" date="2022-04" db="EMBL/GenBank/DDBJ databases">
        <title>Carnegiea gigantea Genome sequencing and assembly v2.</title>
        <authorList>
            <person name="Copetti D."/>
            <person name="Sanderson M.J."/>
            <person name="Burquez A."/>
            <person name="Wojciechowski M.F."/>
        </authorList>
    </citation>
    <scope>NUCLEOTIDE SEQUENCE</scope>
    <source>
        <strain evidence="2">SGP5-SGP5p</strain>
        <tissue evidence="2">Aerial part</tissue>
    </source>
</reference>
<dbReference type="EMBL" id="JAKOGI010000296">
    <property type="protein sequence ID" value="KAJ8437518.1"/>
    <property type="molecule type" value="Genomic_DNA"/>
</dbReference>
<keyword evidence="3" id="KW-1185">Reference proteome</keyword>
<dbReference type="InterPro" id="IPR043154">
    <property type="entry name" value="Sec-1-like_dom1"/>
</dbReference>
<comment type="similarity">
    <text evidence="1">Belongs to the STXBP/unc-18/SEC1 family.</text>
</comment>
<dbReference type="Proteomes" id="UP001153076">
    <property type="component" value="Unassembled WGS sequence"/>
</dbReference>
<proteinExistence type="inferred from homology"/>
<dbReference type="InterPro" id="IPR036045">
    <property type="entry name" value="Sec1-like_sf"/>
</dbReference>
<organism evidence="2 3">
    <name type="scientific">Carnegiea gigantea</name>
    <dbReference type="NCBI Taxonomy" id="171969"/>
    <lineage>
        <taxon>Eukaryota</taxon>
        <taxon>Viridiplantae</taxon>
        <taxon>Streptophyta</taxon>
        <taxon>Embryophyta</taxon>
        <taxon>Tracheophyta</taxon>
        <taxon>Spermatophyta</taxon>
        <taxon>Magnoliopsida</taxon>
        <taxon>eudicotyledons</taxon>
        <taxon>Gunneridae</taxon>
        <taxon>Pentapetalae</taxon>
        <taxon>Caryophyllales</taxon>
        <taxon>Cactineae</taxon>
        <taxon>Cactaceae</taxon>
        <taxon>Cactoideae</taxon>
        <taxon>Echinocereeae</taxon>
        <taxon>Carnegiea</taxon>
    </lineage>
</organism>
<protein>
    <submittedName>
        <fullName evidence="2">Uncharacterized protein</fullName>
    </submittedName>
</protein>
<dbReference type="SUPFAM" id="SSF56815">
    <property type="entry name" value="Sec1/munc18-like (SM) proteins"/>
    <property type="match status" value="1"/>
</dbReference>
<dbReference type="OrthoDB" id="2228at2759"/>
<dbReference type="InterPro" id="IPR001619">
    <property type="entry name" value="Sec1-like"/>
</dbReference>
<evidence type="ECO:0000256" key="1">
    <source>
        <dbReference type="ARBA" id="ARBA00009884"/>
    </source>
</evidence>